<gene>
    <name evidence="2" type="ORF">SNE40_009666</name>
</gene>
<proteinExistence type="predicted"/>
<organism evidence="2 3">
    <name type="scientific">Patella caerulea</name>
    <name type="common">Rayed Mediterranean limpet</name>
    <dbReference type="NCBI Taxonomy" id="87958"/>
    <lineage>
        <taxon>Eukaryota</taxon>
        <taxon>Metazoa</taxon>
        <taxon>Spiralia</taxon>
        <taxon>Lophotrochozoa</taxon>
        <taxon>Mollusca</taxon>
        <taxon>Gastropoda</taxon>
        <taxon>Patellogastropoda</taxon>
        <taxon>Patelloidea</taxon>
        <taxon>Patellidae</taxon>
        <taxon>Patella</taxon>
    </lineage>
</organism>
<comment type="caution">
    <text evidence="2">The sequence shown here is derived from an EMBL/GenBank/DDBJ whole genome shotgun (WGS) entry which is preliminary data.</text>
</comment>
<feature type="domain" description="Integrase catalytic" evidence="1">
    <location>
        <begin position="42"/>
        <end position="227"/>
    </location>
</feature>
<reference evidence="2 3" key="1">
    <citation type="submission" date="2024-01" db="EMBL/GenBank/DDBJ databases">
        <title>The genome of the rayed Mediterranean limpet Patella caerulea (Linnaeus, 1758).</title>
        <authorList>
            <person name="Anh-Thu Weber A."/>
            <person name="Halstead-Nussloch G."/>
        </authorList>
    </citation>
    <scope>NUCLEOTIDE SEQUENCE [LARGE SCALE GENOMIC DNA]</scope>
    <source>
        <strain evidence="2">AATW-2023a</strain>
        <tissue evidence="2">Whole specimen</tissue>
    </source>
</reference>
<dbReference type="InterPro" id="IPR001584">
    <property type="entry name" value="Integrase_cat-core"/>
</dbReference>
<evidence type="ECO:0000313" key="3">
    <source>
        <dbReference type="Proteomes" id="UP001347796"/>
    </source>
</evidence>
<dbReference type="PROSITE" id="PS50994">
    <property type="entry name" value="INTEGRASE"/>
    <property type="match status" value="1"/>
</dbReference>
<sequence length="355" mass="40480">MVFEKILNQKDCSLMYCVLQITRTSIFNSANSTIPDLPAARVSSDPPFTNTGLDFAGPLHSSDLGENSKTYVCLFTCASTRAVHFELTRDLSVPSFLLAFRRFSSQRGLPSRLLSDNAKTFKCAQSFINKILRSEEISNYFVNKQVIWGTIVETAPWWGGFWESLAKSLKRCLKKTIGRSTLKFEELRTLLVEIETTLNNRPLTYVDDDQNGVSYALTPADLLYGHRIATTPNARQYDIISTNQSLTKRAKYQLRLLTNFTNQWKKEYLTSLFEYSTNRKKENTMQLLKLGDIVILKNDHSPRIWWKLAKVVALVTGRDNFILSAKVQVLNAKNTNLPPTRPIQHLIPLEVNQTD</sequence>
<dbReference type="PANTHER" id="PTHR47331">
    <property type="entry name" value="PHD-TYPE DOMAIN-CONTAINING PROTEIN"/>
    <property type="match status" value="1"/>
</dbReference>
<dbReference type="SUPFAM" id="SSF53098">
    <property type="entry name" value="Ribonuclease H-like"/>
    <property type="match status" value="1"/>
</dbReference>
<keyword evidence="3" id="KW-1185">Reference proteome</keyword>
<dbReference type="Pfam" id="PF18701">
    <property type="entry name" value="DUF5641"/>
    <property type="match status" value="1"/>
</dbReference>
<dbReference type="InterPro" id="IPR040676">
    <property type="entry name" value="DUF5641"/>
</dbReference>
<dbReference type="Gene3D" id="3.30.420.10">
    <property type="entry name" value="Ribonuclease H-like superfamily/Ribonuclease H"/>
    <property type="match status" value="1"/>
</dbReference>
<evidence type="ECO:0000259" key="1">
    <source>
        <dbReference type="PROSITE" id="PS50994"/>
    </source>
</evidence>
<dbReference type="AlphaFoldDB" id="A0AAN8PS23"/>
<dbReference type="Proteomes" id="UP001347796">
    <property type="component" value="Unassembled WGS sequence"/>
</dbReference>
<protein>
    <recommendedName>
        <fullName evidence="1">Integrase catalytic domain-containing protein</fullName>
    </recommendedName>
</protein>
<dbReference type="GO" id="GO:0003676">
    <property type="term" value="F:nucleic acid binding"/>
    <property type="evidence" value="ECO:0007669"/>
    <property type="project" value="InterPro"/>
</dbReference>
<dbReference type="GO" id="GO:0015074">
    <property type="term" value="P:DNA integration"/>
    <property type="evidence" value="ECO:0007669"/>
    <property type="project" value="InterPro"/>
</dbReference>
<dbReference type="EMBL" id="JAZGQO010000007">
    <property type="protein sequence ID" value="KAK6181888.1"/>
    <property type="molecule type" value="Genomic_DNA"/>
</dbReference>
<dbReference type="InterPro" id="IPR012337">
    <property type="entry name" value="RNaseH-like_sf"/>
</dbReference>
<accession>A0AAN8PS23</accession>
<dbReference type="InterPro" id="IPR036397">
    <property type="entry name" value="RNaseH_sf"/>
</dbReference>
<name>A0AAN8PS23_PATCE</name>
<evidence type="ECO:0000313" key="2">
    <source>
        <dbReference type="EMBL" id="KAK6181888.1"/>
    </source>
</evidence>